<feature type="transmembrane region" description="Helical" evidence="1">
    <location>
        <begin position="163"/>
        <end position="184"/>
    </location>
</feature>
<evidence type="ECO:0000313" key="2">
    <source>
        <dbReference type="EMBL" id="RZS65865.1"/>
    </source>
</evidence>
<keyword evidence="1" id="KW-1133">Transmembrane helix</keyword>
<dbReference type="OrthoDB" id="5188921at2"/>
<dbReference type="EMBL" id="SGWY01000002">
    <property type="protein sequence ID" value="RZS65865.1"/>
    <property type="molecule type" value="Genomic_DNA"/>
</dbReference>
<keyword evidence="1" id="KW-0472">Membrane</keyword>
<organism evidence="2 3">
    <name type="scientific">Agromyces ramosus</name>
    <dbReference type="NCBI Taxonomy" id="33879"/>
    <lineage>
        <taxon>Bacteria</taxon>
        <taxon>Bacillati</taxon>
        <taxon>Actinomycetota</taxon>
        <taxon>Actinomycetes</taxon>
        <taxon>Micrococcales</taxon>
        <taxon>Microbacteriaceae</taxon>
        <taxon>Agromyces</taxon>
    </lineage>
</organism>
<protein>
    <submittedName>
        <fullName evidence="2">Uncharacterized protein</fullName>
    </submittedName>
</protein>
<gene>
    <name evidence="2" type="ORF">EV187_1569</name>
</gene>
<dbReference type="RefSeq" id="WP_130352517.1">
    <property type="nucleotide sequence ID" value="NZ_SGWY01000002.1"/>
</dbReference>
<feature type="transmembrane region" description="Helical" evidence="1">
    <location>
        <begin position="98"/>
        <end position="122"/>
    </location>
</feature>
<evidence type="ECO:0000313" key="3">
    <source>
        <dbReference type="Proteomes" id="UP000293289"/>
    </source>
</evidence>
<proteinExistence type="predicted"/>
<dbReference type="AlphaFoldDB" id="A0A4Q7MCA2"/>
<accession>A0A4Q7MCA2</accession>
<comment type="caution">
    <text evidence="2">The sequence shown here is derived from an EMBL/GenBank/DDBJ whole genome shotgun (WGS) entry which is preliminary data.</text>
</comment>
<sequence length="245" mass="26209">MSVESSAHFHRAARGVLRWTMTYTRGLDARIAAGRQDEIASDLHEHAVWAGEVGVTPRRLAWSIRLRALRGAPADLIWRSAVLRRADPGVRLALRAHAALLAVVLAVGVLDVAVGGFVLFRLVRALMIGDVRSIPGPALGAIVLGLIALLALMAMVGERLRGWATLALAVPTGLILAETGRALYFLSASAVVLVNRLPWWEAATYAIGAALALVCVTAALHWLRRPTDARTGRQATVLREGAPHA</sequence>
<feature type="transmembrane region" description="Helical" evidence="1">
    <location>
        <begin position="204"/>
        <end position="223"/>
    </location>
</feature>
<reference evidence="2 3" key="1">
    <citation type="submission" date="2019-02" db="EMBL/GenBank/DDBJ databases">
        <title>Genomic Encyclopedia of Type Strains, Phase IV (KMG-IV): sequencing the most valuable type-strain genomes for metagenomic binning, comparative biology and taxonomic classification.</title>
        <authorList>
            <person name="Goeker M."/>
        </authorList>
    </citation>
    <scope>NUCLEOTIDE SEQUENCE [LARGE SCALE GENOMIC DNA]</scope>
    <source>
        <strain evidence="2 3">DSM 43045</strain>
    </source>
</reference>
<keyword evidence="1" id="KW-0812">Transmembrane</keyword>
<evidence type="ECO:0000256" key="1">
    <source>
        <dbReference type="SAM" id="Phobius"/>
    </source>
</evidence>
<name>A0A4Q7MCA2_9MICO</name>
<dbReference type="Proteomes" id="UP000293289">
    <property type="component" value="Unassembled WGS sequence"/>
</dbReference>
<keyword evidence="3" id="KW-1185">Reference proteome</keyword>
<feature type="transmembrane region" description="Helical" evidence="1">
    <location>
        <begin position="134"/>
        <end position="156"/>
    </location>
</feature>